<proteinExistence type="predicted"/>
<dbReference type="PANTHER" id="PTHR36450:SF1">
    <property type="entry name" value="THIOREDOXIN"/>
    <property type="match status" value="1"/>
</dbReference>
<dbReference type="InterPro" id="IPR036249">
    <property type="entry name" value="Thioredoxin-like_sf"/>
</dbReference>
<name>A0A411PI20_9GAMM</name>
<feature type="active site" description="Nucleophile" evidence="1">
    <location>
        <position position="13"/>
    </location>
</feature>
<feature type="domain" description="Thioredoxin-like fold" evidence="3">
    <location>
        <begin position="1"/>
        <end position="75"/>
    </location>
</feature>
<evidence type="ECO:0000313" key="4">
    <source>
        <dbReference type="EMBL" id="QBF83267.1"/>
    </source>
</evidence>
<keyword evidence="5" id="KW-1185">Reference proteome</keyword>
<dbReference type="Gene3D" id="3.40.30.10">
    <property type="entry name" value="Glutaredoxin"/>
    <property type="match status" value="1"/>
</dbReference>
<dbReference type="SUPFAM" id="SSF52833">
    <property type="entry name" value="Thioredoxin-like"/>
    <property type="match status" value="1"/>
</dbReference>
<evidence type="ECO:0000259" key="3">
    <source>
        <dbReference type="Pfam" id="PF13192"/>
    </source>
</evidence>
<dbReference type="PIRSF" id="PIRSF037031">
    <property type="entry name" value="Redox_disulphide_2"/>
    <property type="match status" value="1"/>
</dbReference>
<reference evidence="4 5" key="1">
    <citation type="submission" date="2019-02" db="EMBL/GenBank/DDBJ databases">
        <title>Shewanella sp. D4-2 isolated from Dokdo Island.</title>
        <authorList>
            <person name="Baek K."/>
        </authorList>
    </citation>
    <scope>NUCLEOTIDE SEQUENCE [LARGE SCALE GENOMIC DNA]</scope>
    <source>
        <strain evidence="4 5">D4-2</strain>
    </source>
</reference>
<dbReference type="RefSeq" id="WP_130600208.1">
    <property type="nucleotide sequence ID" value="NZ_CP036200.1"/>
</dbReference>
<dbReference type="Proteomes" id="UP000291106">
    <property type="component" value="Chromosome"/>
</dbReference>
<dbReference type="KEGG" id="smai:EXU30_11580"/>
<accession>A0A411PI20</accession>
<dbReference type="InterPro" id="IPR012336">
    <property type="entry name" value="Thioredoxin-like_fold"/>
</dbReference>
<evidence type="ECO:0000256" key="2">
    <source>
        <dbReference type="PIRSR" id="PIRSR037031-51"/>
    </source>
</evidence>
<evidence type="ECO:0000256" key="1">
    <source>
        <dbReference type="PIRSR" id="PIRSR037031-50"/>
    </source>
</evidence>
<organism evidence="4 5">
    <name type="scientific">Shewanella maritima</name>
    <dbReference type="NCBI Taxonomy" id="2520507"/>
    <lineage>
        <taxon>Bacteria</taxon>
        <taxon>Pseudomonadati</taxon>
        <taxon>Pseudomonadota</taxon>
        <taxon>Gammaproteobacteria</taxon>
        <taxon>Alteromonadales</taxon>
        <taxon>Shewanellaceae</taxon>
        <taxon>Shewanella</taxon>
    </lineage>
</organism>
<evidence type="ECO:0000313" key="5">
    <source>
        <dbReference type="Proteomes" id="UP000291106"/>
    </source>
</evidence>
<protein>
    <submittedName>
        <fullName evidence="4">Thioredoxin family protein</fullName>
    </submittedName>
</protein>
<keyword evidence="2" id="KW-0676">Redox-active center</keyword>
<gene>
    <name evidence="4" type="ORF">EXU30_11580</name>
</gene>
<dbReference type="PANTHER" id="PTHR36450">
    <property type="entry name" value="THIOREDOXIN"/>
    <property type="match status" value="1"/>
</dbReference>
<dbReference type="OrthoDB" id="9800630at2"/>
<dbReference type="NCBIfam" id="TIGR00412">
    <property type="entry name" value="redox_disulf_2"/>
    <property type="match status" value="1"/>
</dbReference>
<dbReference type="EMBL" id="CP036200">
    <property type="protein sequence ID" value="QBF83267.1"/>
    <property type="molecule type" value="Genomic_DNA"/>
</dbReference>
<sequence length="79" mass="8262">MKIEILGSGCKKCSNLATEVESVATELGVTFELTKVTDMAVILGYEVMSTPAIVIDGKVVCSGVIPSADEIKTLINQTG</sequence>
<dbReference type="AlphaFoldDB" id="A0A411PI20"/>
<keyword evidence="2" id="KW-1015">Disulfide bond</keyword>
<dbReference type="Pfam" id="PF13192">
    <property type="entry name" value="Thioredoxin_3"/>
    <property type="match status" value="1"/>
</dbReference>
<feature type="active site" description="Nucleophile" evidence="1">
    <location>
        <position position="10"/>
    </location>
</feature>
<feature type="disulfide bond" description="Redox-active" evidence="2">
    <location>
        <begin position="10"/>
        <end position="13"/>
    </location>
</feature>
<dbReference type="InterPro" id="IPR005243">
    <property type="entry name" value="THIRX-like_proc"/>
</dbReference>